<feature type="domain" description="ABC transporter" evidence="11">
    <location>
        <begin position="1113"/>
        <end position="1357"/>
    </location>
</feature>
<dbReference type="InterPro" id="IPR003439">
    <property type="entry name" value="ABC_transporter-like_ATP-bd"/>
</dbReference>
<evidence type="ECO:0000313" key="14">
    <source>
        <dbReference type="Proteomes" id="UP000664859"/>
    </source>
</evidence>
<dbReference type="PANTHER" id="PTHR43394:SF18">
    <property type="entry name" value="ABC TRANSPORTER B FAMILY MEMBER 11-LIKE"/>
    <property type="match status" value="1"/>
</dbReference>
<keyword evidence="7 10" id="KW-1133">Transmembrane helix</keyword>
<feature type="transmembrane region" description="Helical" evidence="10">
    <location>
        <begin position="1049"/>
        <end position="1067"/>
    </location>
</feature>
<evidence type="ECO:0000256" key="6">
    <source>
        <dbReference type="ARBA" id="ARBA00022840"/>
    </source>
</evidence>
<feature type="domain" description="ABC transporter" evidence="11">
    <location>
        <begin position="432"/>
        <end position="705"/>
    </location>
</feature>
<evidence type="ECO:0000256" key="3">
    <source>
        <dbReference type="ARBA" id="ARBA00022448"/>
    </source>
</evidence>
<evidence type="ECO:0000256" key="8">
    <source>
        <dbReference type="ARBA" id="ARBA00023136"/>
    </source>
</evidence>
<feature type="transmembrane region" description="Helical" evidence="10">
    <location>
        <begin position="183"/>
        <end position="200"/>
    </location>
</feature>
<dbReference type="PROSITE" id="PS50929">
    <property type="entry name" value="ABC_TM1F"/>
    <property type="match status" value="2"/>
</dbReference>
<dbReference type="GO" id="GO:0015421">
    <property type="term" value="F:ABC-type oligopeptide transporter activity"/>
    <property type="evidence" value="ECO:0007669"/>
    <property type="project" value="TreeGrafter"/>
</dbReference>
<evidence type="ECO:0000313" key="13">
    <source>
        <dbReference type="EMBL" id="KAG5184895.1"/>
    </source>
</evidence>
<dbReference type="EMBL" id="JAFCMP010000146">
    <property type="protein sequence ID" value="KAG5184895.1"/>
    <property type="molecule type" value="Genomic_DNA"/>
</dbReference>
<dbReference type="InterPro" id="IPR011527">
    <property type="entry name" value="ABC1_TM_dom"/>
</dbReference>
<feature type="transmembrane region" description="Helical" evidence="10">
    <location>
        <begin position="919"/>
        <end position="947"/>
    </location>
</feature>
<dbReference type="GO" id="GO:0090374">
    <property type="term" value="P:oligopeptide export from mitochondrion"/>
    <property type="evidence" value="ECO:0007669"/>
    <property type="project" value="TreeGrafter"/>
</dbReference>
<dbReference type="Pfam" id="PF00005">
    <property type="entry name" value="ABC_tran"/>
    <property type="match status" value="2"/>
</dbReference>
<dbReference type="PANTHER" id="PTHR43394">
    <property type="entry name" value="ATP-DEPENDENT PERMEASE MDL1, MITOCHONDRIAL"/>
    <property type="match status" value="1"/>
</dbReference>
<dbReference type="CDD" id="cd03249">
    <property type="entry name" value="ABC_MTABC3_MDL1_MDL2"/>
    <property type="match status" value="2"/>
</dbReference>
<dbReference type="GO" id="GO:0005743">
    <property type="term" value="C:mitochondrial inner membrane"/>
    <property type="evidence" value="ECO:0007669"/>
    <property type="project" value="TreeGrafter"/>
</dbReference>
<dbReference type="InterPro" id="IPR039421">
    <property type="entry name" value="Type_1_exporter"/>
</dbReference>
<evidence type="ECO:0000256" key="5">
    <source>
        <dbReference type="ARBA" id="ARBA00022741"/>
    </source>
</evidence>
<dbReference type="SUPFAM" id="SSF52540">
    <property type="entry name" value="P-loop containing nucleoside triphosphate hydrolases"/>
    <property type="match status" value="3"/>
</dbReference>
<dbReference type="GO" id="GO:0005524">
    <property type="term" value="F:ATP binding"/>
    <property type="evidence" value="ECO:0007669"/>
    <property type="project" value="UniProtKB-KW"/>
</dbReference>
<evidence type="ECO:0000256" key="4">
    <source>
        <dbReference type="ARBA" id="ARBA00022692"/>
    </source>
</evidence>
<feature type="domain" description="ABC transmembrane type-1" evidence="12">
    <location>
        <begin position="42"/>
        <end position="397"/>
    </location>
</feature>
<dbReference type="FunFam" id="3.40.50.300:FF:000604">
    <property type="entry name" value="ABC transporter B family member 28"/>
    <property type="match status" value="1"/>
</dbReference>
<dbReference type="InterPro" id="IPR017871">
    <property type="entry name" value="ABC_transporter-like_CS"/>
</dbReference>
<evidence type="ECO:0000256" key="10">
    <source>
        <dbReference type="SAM" id="Phobius"/>
    </source>
</evidence>
<keyword evidence="8 10" id="KW-0472">Membrane</keyword>
<keyword evidence="3" id="KW-0813">Transport</keyword>
<dbReference type="InterPro" id="IPR036640">
    <property type="entry name" value="ABC1_TM_sf"/>
</dbReference>
<dbReference type="GO" id="GO:0016887">
    <property type="term" value="F:ATP hydrolysis activity"/>
    <property type="evidence" value="ECO:0007669"/>
    <property type="project" value="InterPro"/>
</dbReference>
<dbReference type="PROSITE" id="PS50893">
    <property type="entry name" value="ABC_TRANSPORTER_2"/>
    <property type="match status" value="2"/>
</dbReference>
<dbReference type="SMART" id="SM00382">
    <property type="entry name" value="AAA"/>
    <property type="match status" value="2"/>
</dbReference>
<feature type="transmembrane region" description="Helical" evidence="10">
    <location>
        <begin position="73"/>
        <end position="97"/>
    </location>
</feature>
<feature type="compositionally biased region" description="Basic and acidic residues" evidence="9">
    <location>
        <begin position="761"/>
        <end position="771"/>
    </location>
</feature>
<keyword evidence="6 13" id="KW-0067">ATP-binding</keyword>
<gene>
    <name evidence="13" type="ORF">JKP88DRAFT_348352</name>
</gene>
<feature type="transmembrane region" description="Helical" evidence="10">
    <location>
        <begin position="41"/>
        <end position="61"/>
    </location>
</feature>
<reference evidence="13" key="1">
    <citation type="submission" date="2021-02" db="EMBL/GenBank/DDBJ databases">
        <title>First Annotated Genome of the Yellow-green Alga Tribonema minus.</title>
        <authorList>
            <person name="Mahan K.M."/>
        </authorList>
    </citation>
    <scope>NUCLEOTIDE SEQUENCE</scope>
    <source>
        <strain evidence="13">UTEX B ZZ1240</strain>
    </source>
</reference>
<dbReference type="FunFam" id="3.40.50.300:FF:000251">
    <property type="entry name" value="ABC transporter B family member 19"/>
    <property type="match status" value="1"/>
</dbReference>
<dbReference type="PROSITE" id="PS00211">
    <property type="entry name" value="ABC_TRANSPORTER_1"/>
    <property type="match status" value="2"/>
</dbReference>
<feature type="transmembrane region" description="Helical" evidence="10">
    <location>
        <begin position="117"/>
        <end position="144"/>
    </location>
</feature>
<dbReference type="Proteomes" id="UP000664859">
    <property type="component" value="Unassembled WGS sequence"/>
</dbReference>
<evidence type="ECO:0000256" key="1">
    <source>
        <dbReference type="ARBA" id="ARBA00004141"/>
    </source>
</evidence>
<keyword evidence="4 10" id="KW-0812">Transmembrane</keyword>
<feature type="domain" description="ABC transmembrane type-1" evidence="12">
    <location>
        <begin position="789"/>
        <end position="1069"/>
    </location>
</feature>
<feature type="region of interest" description="Disordered" evidence="9">
    <location>
        <begin position="716"/>
        <end position="774"/>
    </location>
</feature>
<feature type="transmembrane region" description="Helical" evidence="10">
    <location>
        <begin position="967"/>
        <end position="988"/>
    </location>
</feature>
<comment type="subcellular location">
    <subcellularLocation>
        <location evidence="1">Membrane</location>
        <topology evidence="1">Multi-pass membrane protein</topology>
    </subcellularLocation>
</comment>
<dbReference type="OrthoDB" id="6500128at2759"/>
<evidence type="ECO:0000256" key="2">
    <source>
        <dbReference type="ARBA" id="ARBA00007577"/>
    </source>
</evidence>
<sequence>MPAAAAVAGDKGQATQEKKPPEKVEAVSLAKLFSLADAEDMALMAVGVVAAMLVGLFGKSLDGLNDPSDIQGVIATFCIAFVLVGVISFVSGFVYVYTWSMAGERQALRLKESTYVGWFHTHPADICVLLITAASLIAAATLAVCARQDVGWFDEHPAGQLPTLVTSLMASVQDGIGRKVADIVFNLTSCVGLFAVAFYLDPQLSGILLACLPLIGISTAVVTKLMTKAVSSGQGLYGAAGAVATESGQGRYGAAGAVATEVFAGIRTVASLCSEPLEIARYGKLLIAVEVEEVKKGMLTGVGVGTLMFLLFNSYALAFWSFGGDGTGEAVASGVAPAARQRRRRLRGRYGITQVADDVGCTSDCKTGGKVVSAVFAVMTASVQLGQLSPGLMALSQARTSAAAIFKTIDRRPAIDSFSEEGARLEATRGALSVEAVTFHYPARPDAPVYEGVSVGVAEGETLALVGPSGGGKSTMTKLLLRFYDPTSGAIKLDGMDIRSLNLNWYRQQIGYVGQEPVLFAGSIRDNIANGKPGATDDEIINAAKAANAHEFIKGFPKGYNTEVGEGGLQLSGGQKQRVAIARAIIKDPAILLLEKQRVAIARAIIKDPAILRVAIARATIKDPAILLSDEATSALDSESEKVVQQALDRLHELKRRTTITIAHRLSTIQNSDRIAVIANRGVAEIGTHSELMALDGIYAQLCAAQSGGADAAQRALRRQSSAEATRQRSLRDNSSSAMAAIGGGQADEGAGEGGAKGKTGKKDDNADKPKAPLSRLWAMQRPDWPWVAMGIGGATLCGAMFPVEGIILAKLQEAFYLRTSEEILDQGTSWVLGFVGLAGSTLLGNLMLTTGFATSGERMTRRLRGMAFKAIIRHDVGWFDAEEHSTAVLTTNLESDASAMAKATGLDLGHKVQLVMTLLLGVLIGLVAAWQVGLVAMATIPLIGLSSVVQMAMFTGGYGDNEGLDGGVSAGVVLGSALNGIATVQAFNMQRAMSDRYYAAIQGTVRARQRRGAINGLALGYSQGMMFWVFALLFWYGSLLVSRGTVTFVNFYMAMFAVILGAMGIGQVNADMGAQKAGQQAAARVFALCDAELKIDPLGEGGAKPERLSGAISFKNIKFAYPTRLEQPIYGGPLAPEGFSLEVAAGDTVALVGASGSGKSTCVSLLMRFYDVGDGRIEVDGRDVRELNIHWLRSNMGYVGQEPVLFTGTIRDNITKGNPDATVEEVENATRAANAHDFIMSFTDGYETDVGEKSALLSGGQKQRIAIARAILRNPNIVLLDEATSALDNESERQVQAALDRLQSLQRRTTLVVAHRLTTIRNADKIAVLGGGCVRELGTHNELMALPGSTYGKLYRQQTEMFT</sequence>
<dbReference type="Gene3D" id="1.20.1560.10">
    <property type="entry name" value="ABC transporter type 1, transmembrane domain"/>
    <property type="match status" value="2"/>
</dbReference>
<feature type="compositionally biased region" description="Low complexity" evidence="9">
    <location>
        <begin position="716"/>
        <end position="725"/>
    </location>
</feature>
<dbReference type="CDD" id="cd18578">
    <property type="entry name" value="ABC_6TM_Pgp_ABCB1_D2_like"/>
    <property type="match status" value="1"/>
</dbReference>
<feature type="transmembrane region" description="Helical" evidence="10">
    <location>
        <begin position="830"/>
        <end position="855"/>
    </location>
</feature>
<feature type="compositionally biased region" description="Gly residues" evidence="9">
    <location>
        <begin position="742"/>
        <end position="758"/>
    </location>
</feature>
<evidence type="ECO:0000256" key="7">
    <source>
        <dbReference type="ARBA" id="ARBA00022989"/>
    </source>
</evidence>
<dbReference type="SUPFAM" id="SSF90123">
    <property type="entry name" value="ABC transporter transmembrane region"/>
    <property type="match status" value="2"/>
</dbReference>
<dbReference type="InterPro" id="IPR003593">
    <property type="entry name" value="AAA+_ATPase"/>
</dbReference>
<comment type="caution">
    <text evidence="13">The sequence shown here is derived from an EMBL/GenBank/DDBJ whole genome shotgun (WGS) entry which is preliminary data.</text>
</comment>
<keyword evidence="14" id="KW-1185">Reference proteome</keyword>
<evidence type="ECO:0000259" key="12">
    <source>
        <dbReference type="PROSITE" id="PS50929"/>
    </source>
</evidence>
<proteinExistence type="inferred from homology"/>
<dbReference type="Pfam" id="PF00664">
    <property type="entry name" value="ABC_membrane"/>
    <property type="match status" value="3"/>
</dbReference>
<protein>
    <submittedName>
        <fullName evidence="13">ATP-binding cassette, sub-family B, member 1A</fullName>
    </submittedName>
</protein>
<evidence type="ECO:0000259" key="11">
    <source>
        <dbReference type="PROSITE" id="PS50893"/>
    </source>
</evidence>
<dbReference type="InterPro" id="IPR027417">
    <property type="entry name" value="P-loop_NTPase"/>
</dbReference>
<evidence type="ECO:0000256" key="9">
    <source>
        <dbReference type="SAM" id="MobiDB-lite"/>
    </source>
</evidence>
<feature type="region of interest" description="Disordered" evidence="9">
    <location>
        <begin position="1"/>
        <end position="20"/>
    </location>
</feature>
<keyword evidence="5" id="KW-0547">Nucleotide-binding</keyword>
<feature type="transmembrane region" description="Helical" evidence="10">
    <location>
        <begin position="206"/>
        <end position="226"/>
    </location>
</feature>
<dbReference type="CDD" id="cd18577">
    <property type="entry name" value="ABC_6TM_Pgp_ABCB1_D1_like"/>
    <property type="match status" value="1"/>
</dbReference>
<comment type="similarity">
    <text evidence="2">Belongs to the ABC transporter superfamily. ABCB family. Multidrug resistance exporter (TC 3.A.1.201) subfamily.</text>
</comment>
<feature type="transmembrane region" description="Helical" evidence="10">
    <location>
        <begin position="785"/>
        <end position="810"/>
    </location>
</feature>
<dbReference type="Gene3D" id="3.40.50.300">
    <property type="entry name" value="P-loop containing nucleotide triphosphate hydrolases"/>
    <property type="match status" value="3"/>
</dbReference>
<name>A0A835Z4J1_9STRA</name>
<organism evidence="13 14">
    <name type="scientific">Tribonema minus</name>
    <dbReference type="NCBI Taxonomy" id="303371"/>
    <lineage>
        <taxon>Eukaryota</taxon>
        <taxon>Sar</taxon>
        <taxon>Stramenopiles</taxon>
        <taxon>Ochrophyta</taxon>
        <taxon>PX clade</taxon>
        <taxon>Xanthophyceae</taxon>
        <taxon>Tribonematales</taxon>
        <taxon>Tribonemataceae</taxon>
        <taxon>Tribonema</taxon>
    </lineage>
</organism>
<feature type="transmembrane region" description="Helical" evidence="10">
    <location>
        <begin position="1017"/>
        <end position="1037"/>
    </location>
</feature>
<accession>A0A835Z4J1</accession>